<reference evidence="2 3" key="1">
    <citation type="journal article" date="2019" name="Nat. Ecol. Evol.">
        <title>Megaphylogeny resolves global patterns of mushroom evolution.</title>
        <authorList>
            <person name="Varga T."/>
            <person name="Krizsan K."/>
            <person name="Foldi C."/>
            <person name="Dima B."/>
            <person name="Sanchez-Garcia M."/>
            <person name="Sanchez-Ramirez S."/>
            <person name="Szollosi G.J."/>
            <person name="Szarkandi J.G."/>
            <person name="Papp V."/>
            <person name="Albert L."/>
            <person name="Andreopoulos W."/>
            <person name="Angelini C."/>
            <person name="Antonin V."/>
            <person name="Barry K.W."/>
            <person name="Bougher N.L."/>
            <person name="Buchanan P."/>
            <person name="Buyck B."/>
            <person name="Bense V."/>
            <person name="Catcheside P."/>
            <person name="Chovatia M."/>
            <person name="Cooper J."/>
            <person name="Damon W."/>
            <person name="Desjardin D."/>
            <person name="Finy P."/>
            <person name="Geml J."/>
            <person name="Haridas S."/>
            <person name="Hughes K."/>
            <person name="Justo A."/>
            <person name="Karasinski D."/>
            <person name="Kautmanova I."/>
            <person name="Kiss B."/>
            <person name="Kocsube S."/>
            <person name="Kotiranta H."/>
            <person name="LaButti K.M."/>
            <person name="Lechner B.E."/>
            <person name="Liimatainen K."/>
            <person name="Lipzen A."/>
            <person name="Lukacs Z."/>
            <person name="Mihaltcheva S."/>
            <person name="Morgado L.N."/>
            <person name="Niskanen T."/>
            <person name="Noordeloos M.E."/>
            <person name="Ohm R.A."/>
            <person name="Ortiz-Santana B."/>
            <person name="Ovrebo C."/>
            <person name="Racz N."/>
            <person name="Riley R."/>
            <person name="Savchenko A."/>
            <person name="Shiryaev A."/>
            <person name="Soop K."/>
            <person name="Spirin V."/>
            <person name="Szebenyi C."/>
            <person name="Tomsovsky M."/>
            <person name="Tulloss R.E."/>
            <person name="Uehling J."/>
            <person name="Grigoriev I.V."/>
            <person name="Vagvolgyi C."/>
            <person name="Papp T."/>
            <person name="Martin F.M."/>
            <person name="Miettinen O."/>
            <person name="Hibbett D.S."/>
            <person name="Nagy L.G."/>
        </authorList>
    </citation>
    <scope>NUCLEOTIDE SEQUENCE [LARGE SCALE GENOMIC DNA]</scope>
    <source>
        <strain evidence="2 3">CBS 166.37</strain>
    </source>
</reference>
<keyword evidence="3" id="KW-1185">Reference proteome</keyword>
<evidence type="ECO:0000313" key="2">
    <source>
        <dbReference type="EMBL" id="TFK43276.1"/>
    </source>
</evidence>
<organism evidence="2 3">
    <name type="scientific">Crucibulum laeve</name>
    <dbReference type="NCBI Taxonomy" id="68775"/>
    <lineage>
        <taxon>Eukaryota</taxon>
        <taxon>Fungi</taxon>
        <taxon>Dikarya</taxon>
        <taxon>Basidiomycota</taxon>
        <taxon>Agaricomycotina</taxon>
        <taxon>Agaricomycetes</taxon>
        <taxon>Agaricomycetidae</taxon>
        <taxon>Agaricales</taxon>
        <taxon>Agaricineae</taxon>
        <taxon>Nidulariaceae</taxon>
        <taxon>Crucibulum</taxon>
    </lineage>
</organism>
<evidence type="ECO:0000256" key="1">
    <source>
        <dbReference type="SAM" id="MobiDB-lite"/>
    </source>
</evidence>
<name>A0A5C3MFR8_9AGAR</name>
<feature type="region of interest" description="Disordered" evidence="1">
    <location>
        <begin position="310"/>
        <end position="369"/>
    </location>
</feature>
<protein>
    <submittedName>
        <fullName evidence="2">Uncharacterized protein</fullName>
    </submittedName>
</protein>
<feature type="compositionally biased region" description="Basic and acidic residues" evidence="1">
    <location>
        <begin position="334"/>
        <end position="359"/>
    </location>
</feature>
<evidence type="ECO:0000313" key="3">
    <source>
        <dbReference type="Proteomes" id="UP000308652"/>
    </source>
</evidence>
<sequence>MSLQRFTRRALLGAATTSPWTTNMRHLLPIPKQWLRRSSPKDPVIKSVRPKDRIKYWNIVPGDQIRLLGDKKNAIHEVLSINRISNRVFVKGGTNAEMEEGKPPPSKNFHYSRCQLFLGNHEFPPKEGTLEPRVIPVFAQRLGTAKTRWNRFGYRWTWERFATKTTPVLPHMRRGEKYRIPWPERIPRRYPAASPYDTPIEVVKKVTYTTPRFPLEYGGKLPVLLTEDQFLATIYNAHVPKPSETVPAELFLVRELSNPHSRAKKMKRWKHRQFQKKTLLKDITTEELKHLNGRSEREAKAEAAFKFRQQMEAEKEAQRKQRWKHRDVQAQALRKNERKERKEQKQRKRLTELVLKDEPNQVLPADLRA</sequence>
<dbReference type="Proteomes" id="UP000308652">
    <property type="component" value="Unassembled WGS sequence"/>
</dbReference>
<dbReference type="STRING" id="68775.A0A5C3MFR8"/>
<proteinExistence type="predicted"/>
<gene>
    <name evidence="2" type="ORF">BDQ12DRAFT_674687</name>
</gene>
<dbReference type="OrthoDB" id="359154at2759"/>
<dbReference type="EMBL" id="ML213591">
    <property type="protein sequence ID" value="TFK43276.1"/>
    <property type="molecule type" value="Genomic_DNA"/>
</dbReference>
<feature type="compositionally biased region" description="Basic and acidic residues" evidence="1">
    <location>
        <begin position="310"/>
        <end position="319"/>
    </location>
</feature>
<accession>A0A5C3MFR8</accession>
<dbReference type="AlphaFoldDB" id="A0A5C3MFR8"/>